<gene>
    <name evidence="1" type="ORF">F5148DRAFT_969437</name>
</gene>
<evidence type="ECO:0000313" key="2">
    <source>
        <dbReference type="Proteomes" id="UP001207468"/>
    </source>
</evidence>
<accession>A0ACC0U463</accession>
<keyword evidence="2" id="KW-1185">Reference proteome</keyword>
<sequence length="50" mass="5619">IFYITQQGKGIKELASVLKYWVTKLPGSTILLSWLKSSINSAEKCILKYG</sequence>
<protein>
    <submittedName>
        <fullName evidence="1">Uncharacterized protein</fullName>
    </submittedName>
</protein>
<name>A0ACC0U463_9AGAM</name>
<proteinExistence type="predicted"/>
<dbReference type="Proteomes" id="UP001207468">
    <property type="component" value="Unassembled WGS sequence"/>
</dbReference>
<reference evidence="1" key="1">
    <citation type="submission" date="2021-03" db="EMBL/GenBank/DDBJ databases">
        <title>Evolutionary priming and transition to the ectomycorrhizal habit in an iconic lineage of mushroom-forming fungi: is preadaptation a requirement?</title>
        <authorList>
            <consortium name="DOE Joint Genome Institute"/>
            <person name="Looney B.P."/>
            <person name="Miyauchi S."/>
            <person name="Morin E."/>
            <person name="Drula E."/>
            <person name="Courty P.E."/>
            <person name="Chicoki N."/>
            <person name="Fauchery L."/>
            <person name="Kohler A."/>
            <person name="Kuo A."/>
            <person name="LaButti K."/>
            <person name="Pangilinan J."/>
            <person name="Lipzen A."/>
            <person name="Riley R."/>
            <person name="Andreopoulos W."/>
            <person name="He G."/>
            <person name="Johnson J."/>
            <person name="Barry K.W."/>
            <person name="Grigoriev I.V."/>
            <person name="Nagy L."/>
            <person name="Hibbett D."/>
            <person name="Henrissat B."/>
            <person name="Matheny P.B."/>
            <person name="Labbe J."/>
            <person name="Martin A.F."/>
        </authorList>
    </citation>
    <scope>NUCLEOTIDE SEQUENCE</scope>
    <source>
        <strain evidence="1">BPL698</strain>
    </source>
</reference>
<feature type="non-terminal residue" evidence="1">
    <location>
        <position position="50"/>
    </location>
</feature>
<comment type="caution">
    <text evidence="1">The sequence shown here is derived from an EMBL/GenBank/DDBJ whole genome shotgun (WGS) entry which is preliminary data.</text>
</comment>
<dbReference type="EMBL" id="JAGFNK010000210">
    <property type="protein sequence ID" value="KAI9458444.1"/>
    <property type="molecule type" value="Genomic_DNA"/>
</dbReference>
<feature type="non-terminal residue" evidence="1">
    <location>
        <position position="1"/>
    </location>
</feature>
<evidence type="ECO:0000313" key="1">
    <source>
        <dbReference type="EMBL" id="KAI9458444.1"/>
    </source>
</evidence>
<organism evidence="1 2">
    <name type="scientific">Russula earlei</name>
    <dbReference type="NCBI Taxonomy" id="71964"/>
    <lineage>
        <taxon>Eukaryota</taxon>
        <taxon>Fungi</taxon>
        <taxon>Dikarya</taxon>
        <taxon>Basidiomycota</taxon>
        <taxon>Agaricomycotina</taxon>
        <taxon>Agaricomycetes</taxon>
        <taxon>Russulales</taxon>
        <taxon>Russulaceae</taxon>
        <taxon>Russula</taxon>
    </lineage>
</organism>